<keyword evidence="1" id="KW-0732">Signal</keyword>
<name>A0A843XWA4_COLES</name>
<accession>A0A843XWA4</accession>
<dbReference type="PANTHER" id="PTHR33548">
    <property type="entry name" value="GLYCINE-RICH CELL WALL STRUCTURAL PROTEIN 2"/>
    <property type="match status" value="1"/>
</dbReference>
<keyword evidence="3" id="KW-1185">Reference proteome</keyword>
<reference evidence="2" key="1">
    <citation type="submission" date="2017-07" db="EMBL/GenBank/DDBJ databases">
        <title>Taro Niue Genome Assembly and Annotation.</title>
        <authorList>
            <person name="Atibalentja N."/>
            <person name="Keating K."/>
            <person name="Fields C.J."/>
        </authorList>
    </citation>
    <scope>NUCLEOTIDE SEQUENCE</scope>
    <source>
        <strain evidence="2">Niue_2</strain>
        <tissue evidence="2">Leaf</tissue>
    </source>
</reference>
<organism evidence="2 3">
    <name type="scientific">Colocasia esculenta</name>
    <name type="common">Wild taro</name>
    <name type="synonym">Arum esculentum</name>
    <dbReference type="NCBI Taxonomy" id="4460"/>
    <lineage>
        <taxon>Eukaryota</taxon>
        <taxon>Viridiplantae</taxon>
        <taxon>Streptophyta</taxon>
        <taxon>Embryophyta</taxon>
        <taxon>Tracheophyta</taxon>
        <taxon>Spermatophyta</taxon>
        <taxon>Magnoliopsida</taxon>
        <taxon>Liliopsida</taxon>
        <taxon>Araceae</taxon>
        <taxon>Aroideae</taxon>
        <taxon>Colocasieae</taxon>
        <taxon>Colocasia</taxon>
    </lineage>
</organism>
<dbReference type="InterPro" id="IPR040417">
    <property type="entry name" value="GRP1/2"/>
</dbReference>
<evidence type="ECO:0000313" key="2">
    <source>
        <dbReference type="EMBL" id="MQM23045.1"/>
    </source>
</evidence>
<feature type="chain" id="PRO_5032942321" evidence="1">
    <location>
        <begin position="24"/>
        <end position="319"/>
    </location>
</feature>
<gene>
    <name evidence="2" type="ORF">Taro_056106</name>
</gene>
<dbReference type="AlphaFoldDB" id="A0A843XWA4"/>
<dbReference type="Proteomes" id="UP000652761">
    <property type="component" value="Unassembled WGS sequence"/>
</dbReference>
<sequence>MARSTKIVSVTFLVMLFLGMTSAARVLTQYAGGGGGGQGGGGGGGQGGGSGSGYGEGYGEGYGQGAGGASGGGYGRGGGVATALVTERVVPMVGVTEEVEVAAEEEVLVVEMEVGVGLGTALAAGQAMAPVEPEGMDVVEVVVEDRAVAVETVAVLDTGLGTVRAPDQVAGMELMAAEVVVEAVVVVAAVVEAAATDRGPAMDLATGAEAVEVVADTTDHLAVPLFQEQMIQTATLFHRRLLPYSKNTLASDVSTQGLMSEDVQTSTIVWTRTHERVVGDGALKFTSKSELPPETSTRARKNFKIFKLDLSEKTMIDAA</sequence>
<proteinExistence type="predicted"/>
<evidence type="ECO:0000313" key="3">
    <source>
        <dbReference type="Proteomes" id="UP000652761"/>
    </source>
</evidence>
<feature type="signal peptide" evidence="1">
    <location>
        <begin position="1"/>
        <end position="23"/>
    </location>
</feature>
<protein>
    <submittedName>
        <fullName evidence="2">Uncharacterized protein</fullName>
    </submittedName>
</protein>
<evidence type="ECO:0000256" key="1">
    <source>
        <dbReference type="SAM" id="SignalP"/>
    </source>
</evidence>
<comment type="caution">
    <text evidence="2">The sequence shown here is derived from an EMBL/GenBank/DDBJ whole genome shotgun (WGS) entry which is preliminary data.</text>
</comment>
<dbReference type="EMBL" id="NMUH01014827">
    <property type="protein sequence ID" value="MQM23045.1"/>
    <property type="molecule type" value="Genomic_DNA"/>
</dbReference>